<name>A0A159Z9I5_9RHOB</name>
<dbReference type="GO" id="GO:0000976">
    <property type="term" value="F:transcription cis-regulatory region binding"/>
    <property type="evidence" value="ECO:0007669"/>
    <property type="project" value="TreeGrafter"/>
</dbReference>
<gene>
    <name evidence="6" type="ORF">AKL17_4236</name>
</gene>
<sequence>MTKPRTRNPSATRQRLLDAARDIACEEGASSLSLDAVAARAGVSKGGLLYHFPSREALLRAVVTDSVDRMRDDLEARAPGALAGSAPALPAACCYLDVLRDKVCTPSAGASGFFAAMLEDPAFMEPVLTFRSELRALFARCPDPRRGAIVFMACEGLVHEKLTTPFRTTEGNHALLLDLAALLTGESLSDERPSGEAPAG</sequence>
<dbReference type="PANTHER" id="PTHR30055">
    <property type="entry name" value="HTH-TYPE TRANSCRIPTIONAL REGULATOR RUTR"/>
    <property type="match status" value="1"/>
</dbReference>
<dbReference type="EMBL" id="CP012661">
    <property type="protein sequence ID" value="AMY71450.1"/>
    <property type="molecule type" value="Genomic_DNA"/>
</dbReference>
<organism evidence="6 7">
    <name type="scientific">Frigidibacter mobilis</name>
    <dbReference type="NCBI Taxonomy" id="1335048"/>
    <lineage>
        <taxon>Bacteria</taxon>
        <taxon>Pseudomonadati</taxon>
        <taxon>Pseudomonadota</taxon>
        <taxon>Alphaproteobacteria</taxon>
        <taxon>Rhodobacterales</taxon>
        <taxon>Paracoccaceae</taxon>
        <taxon>Frigidibacter</taxon>
    </lineage>
</organism>
<dbReference type="RefSeq" id="WP_066816972.1">
    <property type="nucleotide sequence ID" value="NZ_CP012661.1"/>
</dbReference>
<proteinExistence type="predicted"/>
<evidence type="ECO:0000256" key="3">
    <source>
        <dbReference type="ARBA" id="ARBA00023163"/>
    </source>
</evidence>
<dbReference type="Pfam" id="PF17937">
    <property type="entry name" value="TetR_C_28"/>
    <property type="match status" value="1"/>
</dbReference>
<dbReference type="InterPro" id="IPR041479">
    <property type="entry name" value="TetR_CgmR_C"/>
</dbReference>
<dbReference type="PATRIC" id="fig|1335048.3.peg.4404"/>
<feature type="DNA-binding region" description="H-T-H motif" evidence="4">
    <location>
        <begin position="33"/>
        <end position="52"/>
    </location>
</feature>
<dbReference type="Proteomes" id="UP000076128">
    <property type="component" value="Chromosome"/>
</dbReference>
<keyword evidence="2 4" id="KW-0238">DNA-binding</keyword>
<evidence type="ECO:0000256" key="4">
    <source>
        <dbReference type="PROSITE-ProRule" id="PRU00335"/>
    </source>
</evidence>
<feature type="domain" description="HTH tetR-type" evidence="5">
    <location>
        <begin position="10"/>
        <end position="70"/>
    </location>
</feature>
<keyword evidence="3" id="KW-0804">Transcription</keyword>
<dbReference type="AlphaFoldDB" id="A0A159Z9I5"/>
<dbReference type="InterPro" id="IPR050109">
    <property type="entry name" value="HTH-type_TetR-like_transc_reg"/>
</dbReference>
<evidence type="ECO:0000256" key="1">
    <source>
        <dbReference type="ARBA" id="ARBA00023015"/>
    </source>
</evidence>
<evidence type="ECO:0000313" key="7">
    <source>
        <dbReference type="Proteomes" id="UP000076128"/>
    </source>
</evidence>
<protein>
    <submittedName>
        <fullName evidence="6">TetR family transcriptional regulator</fullName>
    </submittedName>
</protein>
<dbReference type="SUPFAM" id="SSF46689">
    <property type="entry name" value="Homeodomain-like"/>
    <property type="match status" value="1"/>
</dbReference>
<keyword evidence="7" id="KW-1185">Reference proteome</keyword>
<dbReference type="PANTHER" id="PTHR30055:SF234">
    <property type="entry name" value="HTH-TYPE TRANSCRIPTIONAL REGULATOR BETI"/>
    <property type="match status" value="1"/>
</dbReference>
<keyword evidence="1" id="KW-0805">Transcription regulation</keyword>
<dbReference type="OrthoDB" id="9809772at2"/>
<accession>A0A159Z9I5</accession>
<evidence type="ECO:0000256" key="2">
    <source>
        <dbReference type="ARBA" id="ARBA00023125"/>
    </source>
</evidence>
<dbReference type="STRING" id="1335048.AKL17_4236"/>
<dbReference type="InterPro" id="IPR009057">
    <property type="entry name" value="Homeodomain-like_sf"/>
</dbReference>
<dbReference type="PROSITE" id="PS50977">
    <property type="entry name" value="HTH_TETR_2"/>
    <property type="match status" value="1"/>
</dbReference>
<evidence type="ECO:0000313" key="6">
    <source>
        <dbReference type="EMBL" id="AMY71450.1"/>
    </source>
</evidence>
<reference evidence="6 7" key="1">
    <citation type="submission" date="2015-09" db="EMBL/GenBank/DDBJ databases">
        <title>Complete genome sequence of Defluviimonas alba cai42t isolated from an oilfield in Xinjiang.</title>
        <authorList>
            <person name="Geng S."/>
            <person name="Pan X."/>
            <person name="Wu X."/>
        </authorList>
    </citation>
    <scope>NUCLEOTIDE SEQUENCE [LARGE SCALE GENOMIC DNA]</scope>
    <source>
        <strain evidence="7">cai42</strain>
    </source>
</reference>
<dbReference type="InterPro" id="IPR001647">
    <property type="entry name" value="HTH_TetR"/>
</dbReference>
<dbReference type="Gene3D" id="1.10.357.10">
    <property type="entry name" value="Tetracycline Repressor, domain 2"/>
    <property type="match status" value="1"/>
</dbReference>
<dbReference type="GO" id="GO:0003700">
    <property type="term" value="F:DNA-binding transcription factor activity"/>
    <property type="evidence" value="ECO:0007669"/>
    <property type="project" value="TreeGrafter"/>
</dbReference>
<dbReference type="Pfam" id="PF00440">
    <property type="entry name" value="TetR_N"/>
    <property type="match status" value="1"/>
</dbReference>
<dbReference type="PRINTS" id="PR00455">
    <property type="entry name" value="HTHTETR"/>
</dbReference>
<evidence type="ECO:0000259" key="5">
    <source>
        <dbReference type="PROSITE" id="PS50977"/>
    </source>
</evidence>
<dbReference type="KEGG" id="daa:AKL17_4236"/>